<name>A0ABS6XBS7_9BACT</name>
<evidence type="ECO:0000256" key="1">
    <source>
        <dbReference type="SAM" id="SignalP"/>
    </source>
</evidence>
<keyword evidence="1" id="KW-0732">Signal</keyword>
<accession>A0ABS6XBS7</accession>
<feature type="chain" id="PRO_5045796708" description="Lipocalin-like domain-containing protein" evidence="1">
    <location>
        <begin position="21"/>
        <end position="138"/>
    </location>
</feature>
<evidence type="ECO:0000313" key="2">
    <source>
        <dbReference type="EMBL" id="MBW3365372.1"/>
    </source>
</evidence>
<evidence type="ECO:0008006" key="4">
    <source>
        <dbReference type="Google" id="ProtNLM"/>
    </source>
</evidence>
<dbReference type="RefSeq" id="WP_199109868.1">
    <property type="nucleotide sequence ID" value="NZ_JAHWXQ010000002.1"/>
</dbReference>
<reference evidence="2 3" key="1">
    <citation type="submission" date="2021-07" db="EMBL/GenBank/DDBJ databases">
        <authorList>
            <person name="Kim M.K."/>
        </authorList>
    </citation>
    <scope>NUCLEOTIDE SEQUENCE [LARGE SCALE GENOMIC DNA]</scope>
    <source>
        <strain evidence="2 3">HLY7-15</strain>
    </source>
</reference>
<organism evidence="2 3">
    <name type="scientific">Pontibacter populi</name>
    <dbReference type="NCBI Taxonomy" id="890055"/>
    <lineage>
        <taxon>Bacteria</taxon>
        <taxon>Pseudomonadati</taxon>
        <taxon>Bacteroidota</taxon>
        <taxon>Cytophagia</taxon>
        <taxon>Cytophagales</taxon>
        <taxon>Hymenobacteraceae</taxon>
        <taxon>Pontibacter</taxon>
    </lineage>
</organism>
<evidence type="ECO:0000313" key="3">
    <source>
        <dbReference type="Proteomes" id="UP000774935"/>
    </source>
</evidence>
<protein>
    <recommendedName>
        <fullName evidence="4">Lipocalin-like domain-containing protein</fullName>
    </recommendedName>
</protein>
<dbReference type="EMBL" id="JAHWXQ010000002">
    <property type="protein sequence ID" value="MBW3365372.1"/>
    <property type="molecule type" value="Genomic_DNA"/>
</dbReference>
<feature type="signal peptide" evidence="1">
    <location>
        <begin position="1"/>
        <end position="20"/>
    </location>
</feature>
<gene>
    <name evidence="2" type="ORF">KYK27_09975</name>
</gene>
<keyword evidence="3" id="KW-1185">Reference proteome</keyword>
<dbReference type="Proteomes" id="UP000774935">
    <property type="component" value="Unassembled WGS sequence"/>
</dbReference>
<sequence length="138" mass="16114">MNRFQLRYFLCLLVLPFLLASCGKDDDDDVSPNVSMLTAGVWEGSAIIIEGEDVTADILESDGFDWTLYTTEFEREGTYNESYDGDPQIDGKWEFQNNERIIVFEKGTDDEYYVVVAKLDEDELWYVQEGVEFRFMRR</sequence>
<comment type="caution">
    <text evidence="2">The sequence shown here is derived from an EMBL/GenBank/DDBJ whole genome shotgun (WGS) entry which is preliminary data.</text>
</comment>
<proteinExistence type="predicted"/>
<dbReference type="PROSITE" id="PS51257">
    <property type="entry name" value="PROKAR_LIPOPROTEIN"/>
    <property type="match status" value="1"/>
</dbReference>